<gene>
    <name evidence="3" type="ORF">C2G38_2108281</name>
</gene>
<sequence>MSVISLFLQVISLSDSLPAMSLFLDNMLIISLFLDNSLQIILLLLDNNPQVMLFFGQLTASHIIVPRHPPVIGHKKKGHKRIIYHKCIICKRECKSPKLLKEHNMIYHNLT</sequence>
<keyword evidence="4" id="KW-1185">Reference proteome</keyword>
<accession>A0A397UH08</accession>
<feature type="chain" id="PRO_5017425856" description="C2H2-type domain-containing protein" evidence="1">
    <location>
        <begin position="17"/>
        <end position="111"/>
    </location>
</feature>
<evidence type="ECO:0000256" key="1">
    <source>
        <dbReference type="SAM" id="SignalP"/>
    </source>
</evidence>
<keyword evidence="1" id="KW-0732">Signal</keyword>
<organism evidence="3 4">
    <name type="scientific">Gigaspora rosea</name>
    <dbReference type="NCBI Taxonomy" id="44941"/>
    <lineage>
        <taxon>Eukaryota</taxon>
        <taxon>Fungi</taxon>
        <taxon>Fungi incertae sedis</taxon>
        <taxon>Mucoromycota</taxon>
        <taxon>Glomeromycotina</taxon>
        <taxon>Glomeromycetes</taxon>
        <taxon>Diversisporales</taxon>
        <taxon>Gigasporaceae</taxon>
        <taxon>Gigaspora</taxon>
    </lineage>
</organism>
<dbReference type="Proteomes" id="UP000266673">
    <property type="component" value="Unassembled WGS sequence"/>
</dbReference>
<feature type="domain" description="C2H2-type" evidence="2">
    <location>
        <begin position="87"/>
        <end position="108"/>
    </location>
</feature>
<proteinExistence type="predicted"/>
<dbReference type="PROSITE" id="PS00028">
    <property type="entry name" value="ZINC_FINGER_C2H2_1"/>
    <property type="match status" value="1"/>
</dbReference>
<dbReference type="EMBL" id="QKWP01001357">
    <property type="protein sequence ID" value="RIB09582.1"/>
    <property type="molecule type" value="Genomic_DNA"/>
</dbReference>
<evidence type="ECO:0000259" key="2">
    <source>
        <dbReference type="PROSITE" id="PS00028"/>
    </source>
</evidence>
<feature type="signal peptide" evidence="1">
    <location>
        <begin position="1"/>
        <end position="16"/>
    </location>
</feature>
<name>A0A397UH08_9GLOM</name>
<reference evidence="3 4" key="1">
    <citation type="submission" date="2018-06" db="EMBL/GenBank/DDBJ databases">
        <title>Comparative genomics reveals the genomic features of Rhizophagus irregularis, R. cerebriforme, R. diaphanum and Gigaspora rosea, and their symbiotic lifestyle signature.</title>
        <authorList>
            <person name="Morin E."/>
            <person name="San Clemente H."/>
            <person name="Chen E.C.H."/>
            <person name="De La Providencia I."/>
            <person name="Hainaut M."/>
            <person name="Kuo A."/>
            <person name="Kohler A."/>
            <person name="Murat C."/>
            <person name="Tang N."/>
            <person name="Roy S."/>
            <person name="Loubradou J."/>
            <person name="Henrissat B."/>
            <person name="Grigoriev I.V."/>
            <person name="Corradi N."/>
            <person name="Roux C."/>
            <person name="Martin F.M."/>
        </authorList>
    </citation>
    <scope>NUCLEOTIDE SEQUENCE [LARGE SCALE GENOMIC DNA]</scope>
    <source>
        <strain evidence="3 4">DAOM 194757</strain>
    </source>
</reference>
<comment type="caution">
    <text evidence="3">The sequence shown here is derived from an EMBL/GenBank/DDBJ whole genome shotgun (WGS) entry which is preliminary data.</text>
</comment>
<dbReference type="AlphaFoldDB" id="A0A397UH08"/>
<evidence type="ECO:0000313" key="4">
    <source>
        <dbReference type="Proteomes" id="UP000266673"/>
    </source>
</evidence>
<protein>
    <recommendedName>
        <fullName evidence="2">C2H2-type domain-containing protein</fullName>
    </recommendedName>
</protein>
<evidence type="ECO:0000313" key="3">
    <source>
        <dbReference type="EMBL" id="RIB09582.1"/>
    </source>
</evidence>
<dbReference type="InterPro" id="IPR013087">
    <property type="entry name" value="Znf_C2H2_type"/>
</dbReference>